<dbReference type="Gene3D" id="2.60.120.290">
    <property type="entry name" value="Spermadhesin, CUB domain"/>
    <property type="match status" value="1"/>
</dbReference>
<dbReference type="SMART" id="SM00042">
    <property type="entry name" value="CUB"/>
    <property type="match status" value="1"/>
</dbReference>
<feature type="domain" description="CUB" evidence="5">
    <location>
        <begin position="23"/>
        <end position="133"/>
    </location>
</feature>
<evidence type="ECO:0000256" key="3">
    <source>
        <dbReference type="PROSITE-ProRule" id="PRU00059"/>
    </source>
</evidence>
<dbReference type="FunFam" id="2.60.120.290:FF:000005">
    <property type="entry name" value="Procollagen C-endopeptidase enhancer 1"/>
    <property type="match status" value="1"/>
</dbReference>
<protein>
    <submittedName>
        <fullName evidence="6">CUBN</fullName>
    </submittedName>
</protein>
<dbReference type="InterPro" id="IPR035914">
    <property type="entry name" value="Sperma_CUB_dom_sf"/>
</dbReference>
<dbReference type="EMBL" id="VXIV02003193">
    <property type="protein sequence ID" value="KAF6020094.1"/>
    <property type="molecule type" value="Genomic_DNA"/>
</dbReference>
<evidence type="ECO:0000259" key="5">
    <source>
        <dbReference type="PROSITE" id="PS01180"/>
    </source>
</evidence>
<dbReference type="OrthoDB" id="10063988at2759"/>
<dbReference type="SUPFAM" id="SSF49854">
    <property type="entry name" value="Spermadhesin, CUB domain"/>
    <property type="match status" value="1"/>
</dbReference>
<proteinExistence type="predicted"/>
<reference evidence="6" key="1">
    <citation type="submission" date="2020-06" db="EMBL/GenBank/DDBJ databases">
        <title>Draft genome of Bugula neritina, a colonial animal packing powerful symbionts and potential medicines.</title>
        <authorList>
            <person name="Rayko M."/>
        </authorList>
    </citation>
    <scope>NUCLEOTIDE SEQUENCE [LARGE SCALE GENOMIC DNA]</scope>
    <source>
        <strain evidence="6">Kwan_BN1</strain>
    </source>
</reference>
<keyword evidence="7" id="KW-1185">Reference proteome</keyword>
<dbReference type="InterPro" id="IPR000859">
    <property type="entry name" value="CUB_dom"/>
</dbReference>
<comment type="caution">
    <text evidence="6">The sequence shown here is derived from an EMBL/GenBank/DDBJ whole genome shotgun (WGS) entry which is preliminary data.</text>
</comment>
<gene>
    <name evidence="6" type="ORF">EB796_021591</name>
</gene>
<dbReference type="PANTHER" id="PTHR24251">
    <property type="entry name" value="OVOCHYMASE-RELATED"/>
    <property type="match status" value="1"/>
</dbReference>
<dbReference type="PROSITE" id="PS01180">
    <property type="entry name" value="CUB"/>
    <property type="match status" value="1"/>
</dbReference>
<organism evidence="6 7">
    <name type="scientific">Bugula neritina</name>
    <name type="common">Brown bryozoan</name>
    <name type="synonym">Sertularia neritina</name>
    <dbReference type="NCBI Taxonomy" id="10212"/>
    <lineage>
        <taxon>Eukaryota</taxon>
        <taxon>Metazoa</taxon>
        <taxon>Spiralia</taxon>
        <taxon>Lophotrochozoa</taxon>
        <taxon>Bryozoa</taxon>
        <taxon>Gymnolaemata</taxon>
        <taxon>Cheilostomatida</taxon>
        <taxon>Flustrina</taxon>
        <taxon>Buguloidea</taxon>
        <taxon>Bugulidae</taxon>
        <taxon>Bugula</taxon>
    </lineage>
</organism>
<accession>A0A7J7J338</accession>
<feature type="region of interest" description="Disordered" evidence="4">
    <location>
        <begin position="1"/>
        <end position="22"/>
    </location>
</feature>
<evidence type="ECO:0000256" key="4">
    <source>
        <dbReference type="SAM" id="MobiDB-lite"/>
    </source>
</evidence>
<evidence type="ECO:0000313" key="7">
    <source>
        <dbReference type="Proteomes" id="UP000593567"/>
    </source>
</evidence>
<dbReference type="AlphaFoldDB" id="A0A7J7J338"/>
<keyword evidence="1" id="KW-0677">Repeat</keyword>
<evidence type="ECO:0000313" key="6">
    <source>
        <dbReference type="EMBL" id="KAF6020094.1"/>
    </source>
</evidence>
<dbReference type="Pfam" id="PF00431">
    <property type="entry name" value="CUB"/>
    <property type="match status" value="1"/>
</dbReference>
<comment type="caution">
    <text evidence="3">Lacks conserved residue(s) required for the propagation of feature annotation.</text>
</comment>
<sequence length="175" mass="18382">MSVSLINDVSSSASSTTTGAGGCGSTLTGSAGTLTSPNYPGNFPENSHCVWNITVPSGIISLTFYEVDFESSPTGCTDNLYVYDTFSNIQLFSLCDAAVPVTVTGSSSSVRVVFTSNSSSQGHRGFSASWYAIITTSTVPSTLSTDAEVVECCHKAALRANLLLLAFITFLYFAY</sequence>
<evidence type="ECO:0000256" key="2">
    <source>
        <dbReference type="ARBA" id="ARBA00023157"/>
    </source>
</evidence>
<evidence type="ECO:0000256" key="1">
    <source>
        <dbReference type="ARBA" id="ARBA00022737"/>
    </source>
</evidence>
<keyword evidence="2" id="KW-1015">Disulfide bond</keyword>
<dbReference type="CDD" id="cd00041">
    <property type="entry name" value="CUB"/>
    <property type="match status" value="1"/>
</dbReference>
<dbReference type="Proteomes" id="UP000593567">
    <property type="component" value="Unassembled WGS sequence"/>
</dbReference>
<name>A0A7J7J338_BUGNE</name>